<evidence type="ECO:0000313" key="2">
    <source>
        <dbReference type="EMBL" id="PPJ52057.1"/>
    </source>
</evidence>
<sequence>MASQLLELPREIRDMISSIVIIDNNDQAFHLNCKSTSGLSSNTSSGLASTCKQLQAEYSYLLRKAALTPGTKIVVLVHDFDFSQLTSFVNTLRPHETKTASRNGNIVVNLVNFQSVASFRTKQQQDLRNWIDVCQQTGVEVTYTAQWSSIDTKYLQSLQTILDTTREGQKIVQALAAKNIKSWSWDNWQAGLLQQRTQKGDQRSAPSRACWTAKK</sequence>
<dbReference type="EMBL" id="PNEN01001723">
    <property type="protein sequence ID" value="PPJ52057.1"/>
    <property type="molecule type" value="Genomic_DNA"/>
</dbReference>
<evidence type="ECO:0000313" key="3">
    <source>
        <dbReference type="Proteomes" id="UP000237631"/>
    </source>
</evidence>
<comment type="caution">
    <text evidence="2">The sequence shown here is derived from an EMBL/GenBank/DDBJ whole genome shotgun (WGS) entry which is preliminary data.</text>
</comment>
<gene>
    <name evidence="2" type="ORF">CBER1_09660</name>
</gene>
<accession>A0A2S6BX52</accession>
<dbReference type="AlphaFoldDB" id="A0A2S6BX52"/>
<name>A0A2S6BX52_9PEZI</name>
<dbReference type="Proteomes" id="UP000237631">
    <property type="component" value="Unassembled WGS sequence"/>
</dbReference>
<keyword evidence="3" id="KW-1185">Reference proteome</keyword>
<organism evidence="2 3">
    <name type="scientific">Cercospora berteroae</name>
    <dbReference type="NCBI Taxonomy" id="357750"/>
    <lineage>
        <taxon>Eukaryota</taxon>
        <taxon>Fungi</taxon>
        <taxon>Dikarya</taxon>
        <taxon>Ascomycota</taxon>
        <taxon>Pezizomycotina</taxon>
        <taxon>Dothideomycetes</taxon>
        <taxon>Dothideomycetidae</taxon>
        <taxon>Mycosphaerellales</taxon>
        <taxon>Mycosphaerellaceae</taxon>
        <taxon>Cercospora</taxon>
    </lineage>
</organism>
<feature type="region of interest" description="Disordered" evidence="1">
    <location>
        <begin position="196"/>
        <end position="215"/>
    </location>
</feature>
<reference evidence="3" key="1">
    <citation type="journal article" date="2017" name="bioRxiv">
        <title>Conservation of a gene cluster reveals novel cercosporin biosynthetic mechanisms and extends production to the genus Colletotrichum.</title>
        <authorList>
            <person name="de Jonge R."/>
            <person name="Ebert M.K."/>
            <person name="Huitt-Roehl C.R."/>
            <person name="Pal P."/>
            <person name="Suttle J.C."/>
            <person name="Spanner R.E."/>
            <person name="Neubauer J.D."/>
            <person name="Jurick W.M.II."/>
            <person name="Stott K.A."/>
            <person name="Secor G.A."/>
            <person name="Thomma B.P.H.J."/>
            <person name="Van de Peer Y."/>
            <person name="Townsend C.A."/>
            <person name="Bolton M.D."/>
        </authorList>
    </citation>
    <scope>NUCLEOTIDE SEQUENCE [LARGE SCALE GENOMIC DNA]</scope>
    <source>
        <strain evidence="3">CBS538.71</strain>
    </source>
</reference>
<proteinExistence type="predicted"/>
<evidence type="ECO:0000256" key="1">
    <source>
        <dbReference type="SAM" id="MobiDB-lite"/>
    </source>
</evidence>
<protein>
    <submittedName>
        <fullName evidence="2">Uncharacterized protein</fullName>
    </submittedName>
</protein>
<dbReference type="OrthoDB" id="3639334at2759"/>